<keyword evidence="5" id="KW-0804">Transcription</keyword>
<dbReference type="SUPFAM" id="SSF46894">
    <property type="entry name" value="C-terminal effector domain of the bipartite response regulators"/>
    <property type="match status" value="1"/>
</dbReference>
<dbReference type="Pfam" id="PF00486">
    <property type="entry name" value="Trans_reg_C"/>
    <property type="match status" value="1"/>
</dbReference>
<evidence type="ECO:0000256" key="3">
    <source>
        <dbReference type="ARBA" id="ARBA00023015"/>
    </source>
</evidence>
<protein>
    <submittedName>
        <fullName evidence="10">Response regulator transcription factor</fullName>
    </submittedName>
</protein>
<dbReference type="SMART" id="SM00448">
    <property type="entry name" value="REC"/>
    <property type="match status" value="1"/>
</dbReference>
<dbReference type="SUPFAM" id="SSF52172">
    <property type="entry name" value="CheY-like"/>
    <property type="match status" value="1"/>
</dbReference>
<dbReference type="GO" id="GO:0005829">
    <property type="term" value="C:cytosol"/>
    <property type="evidence" value="ECO:0007669"/>
    <property type="project" value="TreeGrafter"/>
</dbReference>
<evidence type="ECO:0000313" key="11">
    <source>
        <dbReference type="Proteomes" id="UP000594800"/>
    </source>
</evidence>
<dbReference type="PANTHER" id="PTHR48111">
    <property type="entry name" value="REGULATOR OF RPOS"/>
    <property type="match status" value="1"/>
</dbReference>
<evidence type="ECO:0000313" key="10">
    <source>
        <dbReference type="EMBL" id="QPH53325.1"/>
    </source>
</evidence>
<dbReference type="CDD" id="cd17624">
    <property type="entry name" value="REC_OmpR_PmrA-like"/>
    <property type="match status" value="1"/>
</dbReference>
<proteinExistence type="predicted"/>
<keyword evidence="1 6" id="KW-0597">Phosphoprotein</keyword>
<dbReference type="InterPro" id="IPR036388">
    <property type="entry name" value="WH-like_DNA-bd_sf"/>
</dbReference>
<dbReference type="Gene3D" id="6.10.250.690">
    <property type="match status" value="1"/>
</dbReference>
<name>A0A7S9LRC7_9RHOB</name>
<keyword evidence="11" id="KW-1185">Reference proteome</keyword>
<dbReference type="Proteomes" id="UP000594800">
    <property type="component" value="Chromosome"/>
</dbReference>
<dbReference type="GO" id="GO:0032993">
    <property type="term" value="C:protein-DNA complex"/>
    <property type="evidence" value="ECO:0007669"/>
    <property type="project" value="TreeGrafter"/>
</dbReference>
<evidence type="ECO:0000256" key="1">
    <source>
        <dbReference type="ARBA" id="ARBA00022553"/>
    </source>
</evidence>
<dbReference type="InterPro" id="IPR039420">
    <property type="entry name" value="WalR-like"/>
</dbReference>
<evidence type="ECO:0000256" key="2">
    <source>
        <dbReference type="ARBA" id="ARBA00023012"/>
    </source>
</evidence>
<keyword evidence="2" id="KW-0902">Two-component regulatory system</keyword>
<dbReference type="GO" id="GO:0006355">
    <property type="term" value="P:regulation of DNA-templated transcription"/>
    <property type="evidence" value="ECO:0007669"/>
    <property type="project" value="InterPro"/>
</dbReference>
<dbReference type="Gene3D" id="3.40.50.2300">
    <property type="match status" value="1"/>
</dbReference>
<evidence type="ECO:0000259" key="9">
    <source>
        <dbReference type="PROSITE" id="PS51755"/>
    </source>
</evidence>
<dbReference type="FunFam" id="3.40.50.2300:FF:000002">
    <property type="entry name" value="DNA-binding response regulator PhoP"/>
    <property type="match status" value="1"/>
</dbReference>
<dbReference type="InterPro" id="IPR001867">
    <property type="entry name" value="OmpR/PhoB-type_DNA-bd"/>
</dbReference>
<accession>A0A7S9LRC7</accession>
<dbReference type="Gene3D" id="1.10.10.10">
    <property type="entry name" value="Winged helix-like DNA-binding domain superfamily/Winged helix DNA-binding domain"/>
    <property type="match status" value="1"/>
</dbReference>
<feature type="domain" description="OmpR/PhoB-type" evidence="9">
    <location>
        <begin position="124"/>
        <end position="220"/>
    </location>
</feature>
<dbReference type="PANTHER" id="PTHR48111:SF1">
    <property type="entry name" value="TWO-COMPONENT RESPONSE REGULATOR ORR33"/>
    <property type="match status" value="1"/>
</dbReference>
<evidence type="ECO:0000256" key="6">
    <source>
        <dbReference type="PROSITE-ProRule" id="PRU00169"/>
    </source>
</evidence>
<dbReference type="InterPro" id="IPR011006">
    <property type="entry name" value="CheY-like_superfamily"/>
</dbReference>
<evidence type="ECO:0000256" key="5">
    <source>
        <dbReference type="ARBA" id="ARBA00023163"/>
    </source>
</evidence>
<feature type="domain" description="Response regulatory" evidence="8">
    <location>
        <begin position="2"/>
        <end position="116"/>
    </location>
</feature>
<dbReference type="RefSeq" id="WP_196102535.1">
    <property type="nucleotide sequence ID" value="NZ_CP064942.1"/>
</dbReference>
<dbReference type="EMBL" id="CP064942">
    <property type="protein sequence ID" value="QPH53325.1"/>
    <property type="molecule type" value="Genomic_DNA"/>
</dbReference>
<reference evidence="10 11" key="1">
    <citation type="submission" date="2020-11" db="EMBL/GenBank/DDBJ databases">
        <title>Description of Pontivivens ytuae sp. nov. isolated from deep sea sediment of Mariana Trench.</title>
        <authorList>
            <person name="Wang Z."/>
            <person name="Sun Q.-L."/>
            <person name="Xu X.-D."/>
            <person name="Tang Y.-Z."/>
            <person name="Zhang J."/>
        </authorList>
    </citation>
    <scope>NUCLEOTIDE SEQUENCE [LARGE SCALE GENOMIC DNA]</scope>
    <source>
        <strain evidence="10 11">MT2928</strain>
    </source>
</reference>
<dbReference type="SMART" id="SM00862">
    <property type="entry name" value="Trans_reg_C"/>
    <property type="match status" value="1"/>
</dbReference>
<dbReference type="CDD" id="cd00383">
    <property type="entry name" value="trans_reg_C"/>
    <property type="match status" value="1"/>
</dbReference>
<dbReference type="KEGG" id="poz:I0K15_16260"/>
<feature type="DNA-binding region" description="OmpR/PhoB-type" evidence="7">
    <location>
        <begin position="124"/>
        <end position="220"/>
    </location>
</feature>
<keyword evidence="4 7" id="KW-0238">DNA-binding</keyword>
<sequence>MRIVIVEDNVSVAKGIAYRLRDEGHAVDLIHDGAEADAFLRDDGGDLVILDIKLPGMSGLDVLRAMRKRGDMRPVLMLTAQSELEEKVAGLDAGADDYLPKPFELAELSARVRALARRGPTTDPGLLRLGPLRFDPVARAVMGPSGDLSIPRREVALFETLLGARGRFVSKQALLDSLYGTGADVEDSVVEVYVSRLRKRLRSSGIEITVRRGIGYAMGETGR</sequence>
<evidence type="ECO:0000259" key="8">
    <source>
        <dbReference type="PROSITE" id="PS50110"/>
    </source>
</evidence>
<dbReference type="AlphaFoldDB" id="A0A7S9LRC7"/>
<dbReference type="Pfam" id="PF00072">
    <property type="entry name" value="Response_reg"/>
    <property type="match status" value="1"/>
</dbReference>
<dbReference type="PROSITE" id="PS50110">
    <property type="entry name" value="RESPONSE_REGULATORY"/>
    <property type="match status" value="1"/>
</dbReference>
<dbReference type="GO" id="GO:0000156">
    <property type="term" value="F:phosphorelay response regulator activity"/>
    <property type="evidence" value="ECO:0007669"/>
    <property type="project" value="TreeGrafter"/>
</dbReference>
<dbReference type="GO" id="GO:0000976">
    <property type="term" value="F:transcription cis-regulatory region binding"/>
    <property type="evidence" value="ECO:0007669"/>
    <property type="project" value="TreeGrafter"/>
</dbReference>
<evidence type="ECO:0000256" key="7">
    <source>
        <dbReference type="PROSITE-ProRule" id="PRU01091"/>
    </source>
</evidence>
<evidence type="ECO:0000256" key="4">
    <source>
        <dbReference type="ARBA" id="ARBA00023125"/>
    </source>
</evidence>
<gene>
    <name evidence="10" type="ORF">I0K15_16260</name>
</gene>
<keyword evidence="3" id="KW-0805">Transcription regulation</keyword>
<dbReference type="InterPro" id="IPR001789">
    <property type="entry name" value="Sig_transdc_resp-reg_receiver"/>
</dbReference>
<feature type="modified residue" description="4-aspartylphosphate" evidence="6">
    <location>
        <position position="51"/>
    </location>
</feature>
<organism evidence="10 11">
    <name type="scientific">Pontivivens ytuae</name>
    <dbReference type="NCBI Taxonomy" id="2789856"/>
    <lineage>
        <taxon>Bacteria</taxon>
        <taxon>Pseudomonadati</taxon>
        <taxon>Pseudomonadota</taxon>
        <taxon>Alphaproteobacteria</taxon>
        <taxon>Rhodobacterales</taxon>
        <taxon>Paracoccaceae</taxon>
        <taxon>Pontivivens</taxon>
    </lineage>
</organism>
<dbReference type="PROSITE" id="PS51755">
    <property type="entry name" value="OMPR_PHOB"/>
    <property type="match status" value="1"/>
</dbReference>
<dbReference type="InterPro" id="IPR016032">
    <property type="entry name" value="Sig_transdc_resp-reg_C-effctor"/>
</dbReference>